<evidence type="ECO:0000256" key="1">
    <source>
        <dbReference type="ARBA" id="ARBA00001946"/>
    </source>
</evidence>
<dbReference type="SUPFAM" id="SSF46785">
    <property type="entry name" value="Winged helix' DNA-binding domain"/>
    <property type="match status" value="1"/>
</dbReference>
<dbReference type="Pfam" id="PF01163">
    <property type="entry name" value="RIO1"/>
    <property type="match status" value="1"/>
</dbReference>
<organism evidence="14">
    <name type="scientific">uncultured organism</name>
    <dbReference type="NCBI Taxonomy" id="155900"/>
    <lineage>
        <taxon>unclassified sequences</taxon>
        <taxon>environmental samples</taxon>
    </lineage>
</organism>
<evidence type="ECO:0000313" key="14">
    <source>
        <dbReference type="EMBL" id="AGF93083.1"/>
    </source>
</evidence>
<evidence type="ECO:0000256" key="3">
    <source>
        <dbReference type="ARBA" id="ARBA00012513"/>
    </source>
</evidence>
<keyword evidence="6" id="KW-0479">Metal-binding</keyword>
<dbReference type="PANTHER" id="PTHR45852:SF1">
    <property type="entry name" value="SERINE_THREONINE-PROTEIN KINASE RIO2"/>
    <property type="match status" value="1"/>
</dbReference>
<keyword evidence="5" id="KW-0808">Transferase</keyword>
<dbReference type="GO" id="GO:0004674">
    <property type="term" value="F:protein serine/threonine kinase activity"/>
    <property type="evidence" value="ECO:0007669"/>
    <property type="project" value="UniProtKB-KW"/>
</dbReference>
<evidence type="ECO:0000256" key="7">
    <source>
        <dbReference type="ARBA" id="ARBA00022741"/>
    </source>
</evidence>
<keyword evidence="7" id="KW-0547">Nucleotide-binding</keyword>
<dbReference type="InterPro" id="IPR036388">
    <property type="entry name" value="WH-like_DNA-bd_sf"/>
</dbReference>
<dbReference type="AlphaFoldDB" id="M1QAT6"/>
<proteinExistence type="inferred from homology"/>
<evidence type="ECO:0000256" key="4">
    <source>
        <dbReference type="ARBA" id="ARBA00022527"/>
    </source>
</evidence>
<comment type="similarity">
    <text evidence="2">Belongs to the protein kinase superfamily. RIO-type Ser/Thr kinase family.</text>
</comment>
<dbReference type="SUPFAM" id="SSF56112">
    <property type="entry name" value="Protein kinase-like (PK-like)"/>
    <property type="match status" value="1"/>
</dbReference>
<dbReference type="Gene3D" id="3.30.200.20">
    <property type="entry name" value="Phosphorylase Kinase, domain 1"/>
    <property type="match status" value="1"/>
</dbReference>
<dbReference type="GO" id="GO:0030490">
    <property type="term" value="P:maturation of SSU-rRNA"/>
    <property type="evidence" value="ECO:0007669"/>
    <property type="project" value="TreeGrafter"/>
</dbReference>
<feature type="domain" description="RIO kinase" evidence="13">
    <location>
        <begin position="64"/>
        <end position="285"/>
    </location>
</feature>
<dbReference type="InterPro" id="IPR008266">
    <property type="entry name" value="Tyr_kinase_AS"/>
</dbReference>
<dbReference type="InterPro" id="IPR018934">
    <property type="entry name" value="RIO_dom"/>
</dbReference>
<evidence type="ECO:0000256" key="12">
    <source>
        <dbReference type="ARBA" id="ARBA00048679"/>
    </source>
</evidence>
<keyword evidence="9" id="KW-0067">ATP-binding</keyword>
<dbReference type="InterPro" id="IPR015285">
    <property type="entry name" value="RIO2_wHTH_N"/>
</dbReference>
<dbReference type="InterPro" id="IPR000687">
    <property type="entry name" value="RIO_kinase"/>
</dbReference>
<keyword evidence="10" id="KW-0460">Magnesium</keyword>
<accession>M1QAT6</accession>
<dbReference type="InterPro" id="IPR036390">
    <property type="entry name" value="WH_DNA-bd_sf"/>
</dbReference>
<name>M1QAT6_9ZZZZ</name>
<evidence type="ECO:0000256" key="5">
    <source>
        <dbReference type="ARBA" id="ARBA00022679"/>
    </source>
</evidence>
<dbReference type="Pfam" id="PF09202">
    <property type="entry name" value="Rio2_N"/>
    <property type="match status" value="1"/>
</dbReference>
<dbReference type="GO" id="GO:0030688">
    <property type="term" value="C:preribosome, small subunit precursor"/>
    <property type="evidence" value="ECO:0007669"/>
    <property type="project" value="TreeGrafter"/>
</dbReference>
<dbReference type="SMART" id="SM00090">
    <property type="entry name" value="RIO"/>
    <property type="match status" value="1"/>
</dbReference>
<protein>
    <recommendedName>
        <fullName evidence="3">non-specific serine/threonine protein kinase</fullName>
        <ecNumber evidence="3">2.7.11.1</ecNumber>
    </recommendedName>
</protein>
<evidence type="ECO:0000256" key="6">
    <source>
        <dbReference type="ARBA" id="ARBA00022723"/>
    </source>
</evidence>
<gene>
    <name evidence="14" type="ORF">FLSS-9_0015</name>
</gene>
<dbReference type="InterPro" id="IPR030484">
    <property type="entry name" value="Rio2"/>
</dbReference>
<dbReference type="Gene3D" id="1.10.510.10">
    <property type="entry name" value="Transferase(Phosphotransferase) domain 1"/>
    <property type="match status" value="1"/>
</dbReference>
<evidence type="ECO:0000256" key="9">
    <source>
        <dbReference type="ARBA" id="ARBA00022840"/>
    </source>
</evidence>
<dbReference type="PANTHER" id="PTHR45852">
    <property type="entry name" value="SER/THR-PROTEIN KINASE RIO2"/>
    <property type="match status" value="1"/>
</dbReference>
<keyword evidence="8 14" id="KW-0418">Kinase</keyword>
<evidence type="ECO:0000256" key="2">
    <source>
        <dbReference type="ARBA" id="ARBA00009196"/>
    </source>
</evidence>
<evidence type="ECO:0000259" key="13">
    <source>
        <dbReference type="SMART" id="SM00090"/>
    </source>
</evidence>
<dbReference type="GO" id="GO:0046872">
    <property type="term" value="F:metal ion binding"/>
    <property type="evidence" value="ECO:0007669"/>
    <property type="project" value="UniProtKB-KW"/>
</dbReference>
<dbReference type="CDD" id="cd05144">
    <property type="entry name" value="RIO2_C"/>
    <property type="match status" value="1"/>
</dbReference>
<evidence type="ECO:0000256" key="10">
    <source>
        <dbReference type="ARBA" id="ARBA00022842"/>
    </source>
</evidence>
<dbReference type="PROSITE" id="PS00109">
    <property type="entry name" value="PROTEIN_KINASE_TYR"/>
    <property type="match status" value="1"/>
</dbReference>
<sequence length="287" mass="33483">MLKAIEIFQDVEEEDVEFLRELEKAGERYKWIPDDRLDDISDLPEQDIEYRLDRLNKFEIVERGVDKYSGYRILPPGYDLLALKNLVRRDVLKAFGRALGIGKEADTYEALTPKEDRVAVKFNRLGLSFKDLKKKRSYDPDKEWFDASKKSARKEFNGLKEVYPKVEVPEPIAFDRHTLVTGLIEGRELSEVEDIDLPEPVLDEILRNVRVAYNIGVIHGDLSEHNVIIKPNGETLIIDWPQWEETTHPESEKLLRRDVENILKFFRRKFGIERDIEETLGEIKGGD</sequence>
<evidence type="ECO:0000256" key="8">
    <source>
        <dbReference type="ARBA" id="ARBA00022777"/>
    </source>
</evidence>
<comment type="catalytic activity">
    <reaction evidence="11">
        <text>L-threonyl-[protein] + ATP = O-phospho-L-threonyl-[protein] + ADP + H(+)</text>
        <dbReference type="Rhea" id="RHEA:46608"/>
        <dbReference type="Rhea" id="RHEA-COMP:11060"/>
        <dbReference type="Rhea" id="RHEA-COMP:11605"/>
        <dbReference type="ChEBI" id="CHEBI:15378"/>
        <dbReference type="ChEBI" id="CHEBI:30013"/>
        <dbReference type="ChEBI" id="CHEBI:30616"/>
        <dbReference type="ChEBI" id="CHEBI:61977"/>
        <dbReference type="ChEBI" id="CHEBI:456216"/>
        <dbReference type="EC" id="2.7.11.1"/>
    </reaction>
</comment>
<comment type="cofactor">
    <cofactor evidence="1">
        <name>Mg(2+)</name>
        <dbReference type="ChEBI" id="CHEBI:18420"/>
    </cofactor>
</comment>
<dbReference type="EMBL" id="JX684081">
    <property type="protein sequence ID" value="AGF93083.1"/>
    <property type="molecule type" value="Genomic_DNA"/>
</dbReference>
<dbReference type="InterPro" id="IPR011009">
    <property type="entry name" value="Kinase-like_dom_sf"/>
</dbReference>
<evidence type="ECO:0000256" key="11">
    <source>
        <dbReference type="ARBA" id="ARBA00047899"/>
    </source>
</evidence>
<comment type="catalytic activity">
    <reaction evidence="12">
        <text>L-seryl-[protein] + ATP = O-phospho-L-seryl-[protein] + ADP + H(+)</text>
        <dbReference type="Rhea" id="RHEA:17989"/>
        <dbReference type="Rhea" id="RHEA-COMP:9863"/>
        <dbReference type="Rhea" id="RHEA-COMP:11604"/>
        <dbReference type="ChEBI" id="CHEBI:15378"/>
        <dbReference type="ChEBI" id="CHEBI:29999"/>
        <dbReference type="ChEBI" id="CHEBI:30616"/>
        <dbReference type="ChEBI" id="CHEBI:83421"/>
        <dbReference type="ChEBI" id="CHEBI:456216"/>
        <dbReference type="EC" id="2.7.11.1"/>
    </reaction>
</comment>
<reference evidence="14" key="1">
    <citation type="journal article" date="2013" name="Syst. Appl. Microbiol.">
        <title>New insights into the archaeal diversity of a hypersaline microbial mat obtained by a metagenomic approach.</title>
        <authorList>
            <person name="Lopez-Lopez A."/>
            <person name="Richter M."/>
            <person name="Pena A."/>
            <person name="Tamames J."/>
            <person name="Rossello-Mora R."/>
        </authorList>
    </citation>
    <scope>NUCLEOTIDE SEQUENCE</scope>
</reference>
<dbReference type="GO" id="GO:0005524">
    <property type="term" value="F:ATP binding"/>
    <property type="evidence" value="ECO:0007669"/>
    <property type="project" value="UniProtKB-KW"/>
</dbReference>
<dbReference type="Gene3D" id="1.10.10.10">
    <property type="entry name" value="Winged helix-like DNA-binding domain superfamily/Winged helix DNA-binding domain"/>
    <property type="match status" value="1"/>
</dbReference>
<keyword evidence="4" id="KW-0723">Serine/threonine-protein kinase</keyword>
<dbReference type="EC" id="2.7.11.1" evidence="3"/>